<evidence type="ECO:0000256" key="2">
    <source>
        <dbReference type="ARBA" id="ARBA00022723"/>
    </source>
</evidence>
<comment type="similarity">
    <text evidence="9">Belongs to the carbohydrate kinase PfkB family. Ribokinase subfamily.</text>
</comment>
<dbReference type="EC" id="2.7.1.15" evidence="9"/>
<dbReference type="GO" id="GO:0005737">
    <property type="term" value="C:cytoplasm"/>
    <property type="evidence" value="ECO:0007669"/>
    <property type="project" value="UniProtKB-SubCell"/>
</dbReference>
<dbReference type="CDD" id="cd01174">
    <property type="entry name" value="ribokinase"/>
    <property type="match status" value="1"/>
</dbReference>
<dbReference type="GO" id="GO:0019303">
    <property type="term" value="P:D-ribose catabolic process"/>
    <property type="evidence" value="ECO:0007669"/>
    <property type="project" value="UniProtKB-UniRule"/>
</dbReference>
<keyword evidence="6 9" id="KW-0460">Magnesium</keyword>
<dbReference type="SUPFAM" id="SSF53613">
    <property type="entry name" value="Ribokinase-like"/>
    <property type="match status" value="1"/>
</dbReference>
<dbReference type="InterPro" id="IPR002139">
    <property type="entry name" value="Ribo/fructo_kinase"/>
</dbReference>
<protein>
    <recommendedName>
        <fullName evidence="9">Ribokinase</fullName>
        <shortName evidence="9">RK</shortName>
        <ecNumber evidence="9">2.7.1.15</ecNumber>
    </recommendedName>
</protein>
<evidence type="ECO:0000256" key="8">
    <source>
        <dbReference type="ARBA" id="ARBA00023277"/>
    </source>
</evidence>
<gene>
    <name evidence="9" type="primary">rbsK</name>
    <name evidence="11" type="ORF">SAMN05444340_101337</name>
</gene>
<feature type="binding site" evidence="9">
    <location>
        <begin position="10"/>
        <end position="12"/>
    </location>
    <ligand>
        <name>substrate</name>
    </ligand>
</feature>
<keyword evidence="8 9" id="KW-0119">Carbohydrate metabolism</keyword>
<dbReference type="Gene3D" id="3.40.1190.20">
    <property type="match status" value="1"/>
</dbReference>
<dbReference type="RefSeq" id="WP_089878198.1">
    <property type="nucleotide sequence ID" value="NZ_FNPF01000001.1"/>
</dbReference>
<dbReference type="Proteomes" id="UP000199286">
    <property type="component" value="Unassembled WGS sequence"/>
</dbReference>
<keyword evidence="5 9" id="KW-0067">ATP-binding</keyword>
<comment type="subcellular location">
    <subcellularLocation>
        <location evidence="9">Cytoplasm</location>
    </subcellularLocation>
</comment>
<keyword evidence="2 9" id="KW-0479">Metal-binding</keyword>
<organism evidence="11 12">
    <name type="scientific">Citreimonas salinaria</name>
    <dbReference type="NCBI Taxonomy" id="321339"/>
    <lineage>
        <taxon>Bacteria</taxon>
        <taxon>Pseudomonadati</taxon>
        <taxon>Pseudomonadota</taxon>
        <taxon>Alphaproteobacteria</taxon>
        <taxon>Rhodobacterales</taxon>
        <taxon>Roseobacteraceae</taxon>
        <taxon>Citreimonas</taxon>
    </lineage>
</organism>
<evidence type="ECO:0000256" key="9">
    <source>
        <dbReference type="HAMAP-Rule" id="MF_01987"/>
    </source>
</evidence>
<keyword evidence="9" id="KW-0963">Cytoplasm</keyword>
<sequence>MTVFNLGSINADLVYRLPHLPAPGETLASSEFSRGLGGKGANMSVAAARAAARCVHLGAVGADGGWAVERLLEYGVDTRHIRTVDGPTGHAIIMVDDAGENAIVLHPGANHELTAEHLEPLAEARDGDVFVFQNETSLQREGAEMASARGMRVAYAAAPFDADAVRAVLPLLDLLVLNAVEAAQLAEATGMQPQALPVRDVVVTRGPDGCDWHDTDAGTTRHFDALKVRPVDTTGAGDTFTGYLLAGLDRGMPMAQAIGLATKAAALMVTRHGTADVIPDLREVQDLSL</sequence>
<evidence type="ECO:0000256" key="3">
    <source>
        <dbReference type="ARBA" id="ARBA00022741"/>
    </source>
</evidence>
<comment type="function">
    <text evidence="9">Catalyzes the phosphorylation of ribose at O-5 in a reaction requiring ATP and magnesium. The resulting D-ribose-5-phosphate can then be used either for sythesis of nucleotides, histidine, and tryptophan, or as a component of the pentose phosphate pathway.</text>
</comment>
<feature type="binding site" evidence="9">
    <location>
        <position position="232"/>
    </location>
    <ligand>
        <name>K(+)</name>
        <dbReference type="ChEBI" id="CHEBI:29103"/>
    </ligand>
</feature>
<dbReference type="EMBL" id="FNPF01000001">
    <property type="protein sequence ID" value="SDX88536.1"/>
    <property type="molecule type" value="Genomic_DNA"/>
</dbReference>
<dbReference type="Pfam" id="PF00294">
    <property type="entry name" value="PfkB"/>
    <property type="match status" value="1"/>
</dbReference>
<keyword evidence="4 9" id="KW-0418">Kinase</keyword>
<keyword evidence="3 9" id="KW-0547">Nucleotide-binding</keyword>
<dbReference type="GO" id="GO:0005524">
    <property type="term" value="F:ATP binding"/>
    <property type="evidence" value="ECO:0007669"/>
    <property type="project" value="UniProtKB-UniRule"/>
</dbReference>
<feature type="binding site" evidence="9">
    <location>
        <position position="273"/>
    </location>
    <ligand>
        <name>K(+)</name>
        <dbReference type="ChEBI" id="CHEBI:29103"/>
    </ligand>
</feature>
<feature type="binding site" evidence="9">
    <location>
        <position position="135"/>
    </location>
    <ligand>
        <name>substrate</name>
    </ligand>
</feature>
<keyword evidence="1 9" id="KW-0808">Transferase</keyword>
<keyword evidence="7 9" id="KW-0630">Potassium</keyword>
<proteinExistence type="inferred from homology"/>
<feature type="binding site" evidence="9">
    <location>
        <begin position="237"/>
        <end position="238"/>
    </location>
    <ligand>
        <name>ATP</name>
        <dbReference type="ChEBI" id="CHEBI:30616"/>
    </ligand>
</feature>
<dbReference type="InterPro" id="IPR011877">
    <property type="entry name" value="Ribokinase"/>
</dbReference>
<comment type="caution">
    <text evidence="9">Lacks conserved residue(s) required for the propagation of feature annotation.</text>
</comment>
<feature type="binding site" evidence="9">
    <location>
        <position position="268"/>
    </location>
    <ligand>
        <name>K(+)</name>
        <dbReference type="ChEBI" id="CHEBI:29103"/>
    </ligand>
</feature>
<dbReference type="GO" id="GO:0004747">
    <property type="term" value="F:ribokinase activity"/>
    <property type="evidence" value="ECO:0007669"/>
    <property type="project" value="UniProtKB-UniRule"/>
</dbReference>
<comment type="cofactor">
    <cofactor evidence="9">
        <name>Mg(2+)</name>
        <dbReference type="ChEBI" id="CHEBI:18420"/>
    </cofactor>
    <text evidence="9">Requires a divalent cation, most likely magnesium in vivo, as an electrophilic catalyst to aid phosphoryl group transfer. It is the chelate of the metal and the nucleotide that is the actual substrate.</text>
</comment>
<feature type="binding site" evidence="9">
    <location>
        <position position="234"/>
    </location>
    <ligand>
        <name>K(+)</name>
        <dbReference type="ChEBI" id="CHEBI:29103"/>
    </ligand>
</feature>
<evidence type="ECO:0000256" key="1">
    <source>
        <dbReference type="ARBA" id="ARBA00022679"/>
    </source>
</evidence>
<comment type="catalytic activity">
    <reaction evidence="9">
        <text>D-ribose + ATP = D-ribose 5-phosphate + ADP + H(+)</text>
        <dbReference type="Rhea" id="RHEA:13697"/>
        <dbReference type="ChEBI" id="CHEBI:15378"/>
        <dbReference type="ChEBI" id="CHEBI:30616"/>
        <dbReference type="ChEBI" id="CHEBI:47013"/>
        <dbReference type="ChEBI" id="CHEBI:78346"/>
        <dbReference type="ChEBI" id="CHEBI:456216"/>
        <dbReference type="EC" id="2.7.1.15"/>
    </reaction>
</comment>
<evidence type="ECO:0000256" key="7">
    <source>
        <dbReference type="ARBA" id="ARBA00022958"/>
    </source>
</evidence>
<evidence type="ECO:0000313" key="12">
    <source>
        <dbReference type="Proteomes" id="UP000199286"/>
    </source>
</evidence>
<dbReference type="UniPathway" id="UPA00916">
    <property type="reaction ID" value="UER00889"/>
</dbReference>
<comment type="activity regulation">
    <text evidence="9">Activated by a monovalent cation that binds near, but not in, the active site. The most likely occupant of the site in vivo is potassium. Ion binding induces a conformational change that may alter substrate affinity.</text>
</comment>
<feature type="domain" description="Carbohydrate kinase PfkB" evidence="10">
    <location>
        <begin position="6"/>
        <end position="279"/>
    </location>
</feature>
<dbReference type="AlphaFoldDB" id="A0A1H3FC23"/>
<dbReference type="PRINTS" id="PR00990">
    <property type="entry name" value="RIBOKINASE"/>
</dbReference>
<keyword evidence="12" id="KW-1185">Reference proteome</keyword>
<feature type="binding site" evidence="9">
    <location>
        <position position="238"/>
    </location>
    <ligand>
        <name>substrate</name>
    </ligand>
</feature>
<dbReference type="InterPro" id="IPR011611">
    <property type="entry name" value="PfkB_dom"/>
</dbReference>
<dbReference type="PANTHER" id="PTHR10584:SF166">
    <property type="entry name" value="RIBOKINASE"/>
    <property type="match status" value="1"/>
</dbReference>
<feature type="binding site" evidence="9">
    <location>
        <begin position="204"/>
        <end position="209"/>
    </location>
    <ligand>
        <name>ATP</name>
        <dbReference type="ChEBI" id="CHEBI:30616"/>
    </ligand>
</feature>
<comment type="subunit">
    <text evidence="9">Homodimer.</text>
</comment>
<reference evidence="11 12" key="1">
    <citation type="submission" date="2016-10" db="EMBL/GenBank/DDBJ databases">
        <authorList>
            <person name="de Groot N.N."/>
        </authorList>
    </citation>
    <scope>NUCLEOTIDE SEQUENCE [LARGE SCALE GENOMIC DNA]</scope>
    <source>
        <strain evidence="11 12">DSM 26880</strain>
    </source>
</reference>
<dbReference type="InterPro" id="IPR029056">
    <property type="entry name" value="Ribokinase-like"/>
</dbReference>
<feature type="binding site" evidence="9">
    <location>
        <position position="178"/>
    </location>
    <ligand>
        <name>ATP</name>
        <dbReference type="ChEBI" id="CHEBI:30616"/>
    </ligand>
</feature>
<evidence type="ECO:0000313" key="11">
    <source>
        <dbReference type="EMBL" id="SDX88536.1"/>
    </source>
</evidence>
<feature type="binding site" evidence="9">
    <location>
        <begin position="38"/>
        <end position="42"/>
    </location>
    <ligand>
        <name>substrate</name>
    </ligand>
</feature>
<accession>A0A1H3FC23</accession>
<evidence type="ECO:0000256" key="5">
    <source>
        <dbReference type="ARBA" id="ARBA00022840"/>
    </source>
</evidence>
<dbReference type="HAMAP" id="MF_01987">
    <property type="entry name" value="Ribokinase"/>
    <property type="match status" value="1"/>
</dbReference>
<evidence type="ECO:0000256" key="4">
    <source>
        <dbReference type="ARBA" id="ARBA00022777"/>
    </source>
</evidence>
<name>A0A1H3FC23_9RHOB</name>
<dbReference type="OrthoDB" id="9775849at2"/>
<feature type="active site" description="Proton acceptor" evidence="9">
    <location>
        <position position="238"/>
    </location>
</feature>
<dbReference type="STRING" id="321339.SAMN05444340_101337"/>
<evidence type="ECO:0000256" key="6">
    <source>
        <dbReference type="ARBA" id="ARBA00022842"/>
    </source>
</evidence>
<evidence type="ECO:0000259" key="10">
    <source>
        <dbReference type="Pfam" id="PF00294"/>
    </source>
</evidence>
<dbReference type="PANTHER" id="PTHR10584">
    <property type="entry name" value="SUGAR KINASE"/>
    <property type="match status" value="1"/>
</dbReference>
<comment type="pathway">
    <text evidence="9">Carbohydrate metabolism; D-ribose degradation; D-ribose 5-phosphate from beta-D-ribopyranose: step 2/2.</text>
</comment>
<dbReference type="GO" id="GO:0046872">
    <property type="term" value="F:metal ion binding"/>
    <property type="evidence" value="ECO:0007669"/>
    <property type="project" value="UniProtKB-KW"/>
</dbReference>
<feature type="binding site" evidence="9">
    <location>
        <position position="271"/>
    </location>
    <ligand>
        <name>K(+)</name>
        <dbReference type="ChEBI" id="CHEBI:29103"/>
    </ligand>
</feature>